<feature type="compositionally biased region" description="Gly residues" evidence="1">
    <location>
        <begin position="16"/>
        <end position="36"/>
    </location>
</feature>
<keyword evidence="4" id="KW-1185">Reference proteome</keyword>
<evidence type="ECO:0000256" key="2">
    <source>
        <dbReference type="SAM" id="Phobius"/>
    </source>
</evidence>
<comment type="caution">
    <text evidence="3">The sequence shown here is derived from an EMBL/GenBank/DDBJ whole genome shotgun (WGS) entry which is preliminary data.</text>
</comment>
<proteinExistence type="predicted"/>
<feature type="compositionally biased region" description="Pro residues" evidence="1">
    <location>
        <begin position="85"/>
        <end position="100"/>
    </location>
</feature>
<accession>A0ABW0Z451</accession>
<feature type="region of interest" description="Disordered" evidence="1">
    <location>
        <begin position="149"/>
        <end position="188"/>
    </location>
</feature>
<evidence type="ECO:0000313" key="4">
    <source>
        <dbReference type="Proteomes" id="UP001596083"/>
    </source>
</evidence>
<protein>
    <submittedName>
        <fullName evidence="3">Uncharacterized protein</fullName>
    </submittedName>
</protein>
<feature type="compositionally biased region" description="Gly residues" evidence="1">
    <location>
        <begin position="1"/>
        <end position="10"/>
    </location>
</feature>
<feature type="transmembrane region" description="Helical" evidence="2">
    <location>
        <begin position="124"/>
        <end position="145"/>
    </location>
</feature>
<organism evidence="3 4">
    <name type="scientific">Streptomyces gamaensis</name>
    <dbReference type="NCBI Taxonomy" id="1763542"/>
    <lineage>
        <taxon>Bacteria</taxon>
        <taxon>Bacillati</taxon>
        <taxon>Actinomycetota</taxon>
        <taxon>Actinomycetes</taxon>
        <taxon>Kitasatosporales</taxon>
        <taxon>Streptomycetaceae</taxon>
        <taxon>Streptomyces</taxon>
    </lineage>
</organism>
<evidence type="ECO:0000313" key="3">
    <source>
        <dbReference type="EMBL" id="MFC5721833.1"/>
    </source>
</evidence>
<sequence>MSFGQGGPDGARGDSGRTGGPWGTGGGPASAPGQGGHDAASGGPYGPGLPGAGLPQPPGGSAPGQGGHGYGPAAPDQPRAAQGHPPLPGGPYGPGLPQPQAPAHTPDWAALAETTAARGRRRKWLYAGGGVLAAGAVAAAVATAVTHTQSGGNKALPAPARSAGGSPGPSFSQVAPPPPPDPREFIANAGKDTAPLTTESFFPHPRPVLAGRPYQRTATDSGEDCAAGAQAGLGPVLTGNGCRRLLRATYVRDGVAVTVGVAVFDDQAAADRVKEQATGNIAPLPGGDAPAFCQGGLTCRLTTNSIGRYAYFTVAGFTNGTSVTAADTRALAAARDLSDYAFQRVMARANAAAAASVSRSEHA</sequence>
<keyword evidence="2" id="KW-0472">Membrane</keyword>
<dbReference type="Proteomes" id="UP001596083">
    <property type="component" value="Unassembled WGS sequence"/>
</dbReference>
<keyword evidence="2" id="KW-1133">Transmembrane helix</keyword>
<reference evidence="4" key="1">
    <citation type="journal article" date="2019" name="Int. J. Syst. Evol. Microbiol.">
        <title>The Global Catalogue of Microorganisms (GCM) 10K type strain sequencing project: providing services to taxonomists for standard genome sequencing and annotation.</title>
        <authorList>
            <consortium name="The Broad Institute Genomics Platform"/>
            <consortium name="The Broad Institute Genome Sequencing Center for Infectious Disease"/>
            <person name="Wu L."/>
            <person name="Ma J."/>
        </authorList>
    </citation>
    <scope>NUCLEOTIDE SEQUENCE [LARGE SCALE GENOMIC DNA]</scope>
    <source>
        <strain evidence="4">CGMCC 4.7304</strain>
    </source>
</reference>
<name>A0ABW0Z451_9ACTN</name>
<dbReference type="EMBL" id="JBHSPB010000009">
    <property type="protein sequence ID" value="MFC5721833.1"/>
    <property type="molecule type" value="Genomic_DNA"/>
</dbReference>
<gene>
    <name evidence="3" type="ORF">ACFP1Z_16800</name>
</gene>
<evidence type="ECO:0000256" key="1">
    <source>
        <dbReference type="SAM" id="MobiDB-lite"/>
    </source>
</evidence>
<keyword evidence="2" id="KW-0812">Transmembrane</keyword>
<feature type="region of interest" description="Disordered" evidence="1">
    <location>
        <begin position="1"/>
        <end position="104"/>
    </location>
</feature>
<dbReference type="RefSeq" id="WP_390317187.1">
    <property type="nucleotide sequence ID" value="NZ_JBHSPB010000009.1"/>
</dbReference>
<feature type="compositionally biased region" description="Gly residues" evidence="1">
    <location>
        <begin position="61"/>
        <end position="70"/>
    </location>
</feature>